<evidence type="ECO:0000256" key="3">
    <source>
        <dbReference type="ARBA" id="ARBA00022989"/>
    </source>
</evidence>
<feature type="region of interest" description="Disordered" evidence="6">
    <location>
        <begin position="53"/>
        <end position="143"/>
    </location>
</feature>
<dbReference type="AlphaFoldDB" id="A0A8S0VZZ2"/>
<evidence type="ECO:0000256" key="1">
    <source>
        <dbReference type="ARBA" id="ARBA00004141"/>
    </source>
</evidence>
<feature type="compositionally biased region" description="Polar residues" evidence="6">
    <location>
        <begin position="403"/>
        <end position="412"/>
    </location>
</feature>
<feature type="region of interest" description="Disordered" evidence="6">
    <location>
        <begin position="403"/>
        <end position="430"/>
    </location>
</feature>
<feature type="region of interest" description="Disordered" evidence="6">
    <location>
        <begin position="167"/>
        <end position="205"/>
    </location>
</feature>
<feature type="compositionally biased region" description="Low complexity" evidence="6">
    <location>
        <begin position="74"/>
        <end position="85"/>
    </location>
</feature>
<feature type="domain" description="Threonine/Serine exporter ThrE" evidence="9">
    <location>
        <begin position="732"/>
        <end position="861"/>
    </location>
</feature>
<feature type="transmembrane region" description="Helical" evidence="7">
    <location>
        <begin position="843"/>
        <end position="864"/>
    </location>
</feature>
<dbReference type="PANTHER" id="PTHR31082:SF4">
    <property type="entry name" value="PHEROMONE-REGULATED MEMBRANE PROTEIN 10"/>
    <property type="match status" value="1"/>
</dbReference>
<feature type="transmembrane region" description="Helical" evidence="7">
    <location>
        <begin position="608"/>
        <end position="627"/>
    </location>
</feature>
<sequence>MGSASDNDRPPGGTSRSGARTPRKVQWMDVHELEQRSSHMLDESGLDPDAFLELTDALERHQRTTPLKQVHYYSPQSSEPSSTHSPEPEVVRHHTRGDSFYLSSAGSSRTFASYSSSPDCTRSPSPTHYVPGNYIGDSEDAGLPGTRDLRQFAKKKARTVVRGHIGIVSAHGASRSEKGSRKLRRGGHRPDMDPESAPASSPERGAGILTTILSLYGRPNAASSYTDSEGFDTDVESTNRGWTSDEVYPEGTLGSDNAEGKDPGEKKRNKFRIPRATMKVPSMFGHVSRPTTARSAGGVIGPLIASTGNLAGFAAPTQSQLQPNVKEPGYRLSRYTVETKPISRPAAAFRRVNSSLSELRRSPSSDPGTATPASGFSSPFYRGASKSNLSLLGSYASSIRNVGRKTGSSSPVSEGYASQHASPNNGVRRKRKKEAIYITRHVAHIIRREEFIMKLTRAMMMFGGPSHRLQSQIQSAAKVLDIELSFLYLPDVVVLSFDDSGTGTSHIKLIRQSSGLDLGKLNDAFSLYWKVIHDKLSVSDASVELDNLMRKKPLYNWWQLVVIGGFCSASICTVSFGGSFADASMSFPLGGLLVAIQMLSVRNVLYSYVFEVSATTLFSFIAAALAASHRICYSAIASSSVVLILPGFLVLIGALELMSRNIISGSVRLCFAIVYALFLGFGFTIGAELYELLTSHEVYGAEDYACSLSHRPDGPWYQRTPSQYWAFLTVPMFSMFLSMRNQAPWNKREMPLLIAIASTGWVTNYFTGKKFSGQSDIIAAVGAFAVGLVANIYARIFSGNAFVVMITGILFQLPSGLGNGGLLSYASEQASGSSESYLSGFRTALKLVSVAIGLTIGLGLSLALTHPVQSRKREAGIFSL</sequence>
<dbReference type="EMBL" id="CACVBS010000045">
    <property type="protein sequence ID" value="CAA7264465.1"/>
    <property type="molecule type" value="Genomic_DNA"/>
</dbReference>
<evidence type="ECO:0000313" key="11">
    <source>
        <dbReference type="Proteomes" id="UP000467700"/>
    </source>
</evidence>
<dbReference type="InterPro" id="IPR010619">
    <property type="entry name" value="ThrE-like_N"/>
</dbReference>
<evidence type="ECO:0000256" key="7">
    <source>
        <dbReference type="SAM" id="Phobius"/>
    </source>
</evidence>
<dbReference type="Pfam" id="PF06738">
    <property type="entry name" value="ThrE"/>
    <property type="match status" value="1"/>
</dbReference>
<feature type="domain" description="Threonine/serine exporter-like N-terminal" evidence="8">
    <location>
        <begin position="450"/>
        <end position="689"/>
    </location>
</feature>
<feature type="transmembrane region" description="Helical" evidence="7">
    <location>
        <begin position="557"/>
        <end position="577"/>
    </location>
</feature>
<evidence type="ECO:0000259" key="8">
    <source>
        <dbReference type="Pfam" id="PF06738"/>
    </source>
</evidence>
<keyword evidence="11" id="KW-1185">Reference proteome</keyword>
<evidence type="ECO:0008006" key="12">
    <source>
        <dbReference type="Google" id="ProtNLM"/>
    </source>
</evidence>
<evidence type="ECO:0000256" key="5">
    <source>
        <dbReference type="ARBA" id="ARBA00034125"/>
    </source>
</evidence>
<name>A0A8S0VZZ2_CYCAE</name>
<comment type="similarity">
    <text evidence="5">Belongs to the ThrE exporter (TC 2.A.79) family.</text>
</comment>
<comment type="caution">
    <text evidence="10">The sequence shown here is derived from an EMBL/GenBank/DDBJ whole genome shotgun (WGS) entry which is preliminary data.</text>
</comment>
<keyword evidence="4 7" id="KW-0472">Membrane</keyword>
<dbReference type="OrthoDB" id="413008at2759"/>
<feature type="transmembrane region" description="Helical" evidence="7">
    <location>
        <begin position="801"/>
        <end position="823"/>
    </location>
</feature>
<reference evidence="10 11" key="1">
    <citation type="submission" date="2020-01" db="EMBL/GenBank/DDBJ databases">
        <authorList>
            <person name="Gupta K D."/>
        </authorList>
    </citation>
    <scope>NUCLEOTIDE SEQUENCE [LARGE SCALE GENOMIC DNA]</scope>
</reference>
<feature type="region of interest" description="Disordered" evidence="6">
    <location>
        <begin position="354"/>
        <end position="377"/>
    </location>
</feature>
<feature type="compositionally biased region" description="Polar residues" evidence="6">
    <location>
        <begin position="101"/>
        <end position="126"/>
    </location>
</feature>
<feature type="transmembrane region" description="Helical" evidence="7">
    <location>
        <begin position="722"/>
        <end position="738"/>
    </location>
</feature>
<evidence type="ECO:0000256" key="4">
    <source>
        <dbReference type="ARBA" id="ARBA00023136"/>
    </source>
</evidence>
<proteinExistence type="inferred from homology"/>
<feature type="transmembrane region" description="Helical" evidence="7">
    <location>
        <begin position="773"/>
        <end position="794"/>
    </location>
</feature>
<feature type="transmembrane region" description="Helical" evidence="7">
    <location>
        <begin position="633"/>
        <end position="655"/>
    </location>
</feature>
<dbReference type="GO" id="GO:0022857">
    <property type="term" value="F:transmembrane transporter activity"/>
    <property type="evidence" value="ECO:0007669"/>
    <property type="project" value="InterPro"/>
</dbReference>
<evidence type="ECO:0000313" key="10">
    <source>
        <dbReference type="EMBL" id="CAA7264465.1"/>
    </source>
</evidence>
<feature type="compositionally biased region" description="Polar residues" evidence="6">
    <location>
        <begin position="366"/>
        <end position="377"/>
    </location>
</feature>
<keyword evidence="2 7" id="KW-0812">Transmembrane</keyword>
<organism evidence="10 11">
    <name type="scientific">Cyclocybe aegerita</name>
    <name type="common">Black poplar mushroom</name>
    <name type="synonym">Agrocybe aegerita</name>
    <dbReference type="NCBI Taxonomy" id="1973307"/>
    <lineage>
        <taxon>Eukaryota</taxon>
        <taxon>Fungi</taxon>
        <taxon>Dikarya</taxon>
        <taxon>Basidiomycota</taxon>
        <taxon>Agaricomycotina</taxon>
        <taxon>Agaricomycetes</taxon>
        <taxon>Agaricomycetidae</taxon>
        <taxon>Agaricales</taxon>
        <taxon>Agaricineae</taxon>
        <taxon>Bolbitiaceae</taxon>
        <taxon>Cyclocybe</taxon>
    </lineage>
</organism>
<evidence type="ECO:0000256" key="2">
    <source>
        <dbReference type="ARBA" id="ARBA00022692"/>
    </source>
</evidence>
<accession>A0A8S0VZZ2</accession>
<dbReference type="PANTHER" id="PTHR31082">
    <property type="entry name" value="PHEROMONE-REGULATED MEMBRANE PROTEIN 10"/>
    <property type="match status" value="1"/>
</dbReference>
<gene>
    <name evidence="10" type="ORF">AAE3_LOCUS6689</name>
</gene>
<dbReference type="InterPro" id="IPR024528">
    <property type="entry name" value="ThrE_2"/>
</dbReference>
<dbReference type="GO" id="GO:0016020">
    <property type="term" value="C:membrane"/>
    <property type="evidence" value="ECO:0007669"/>
    <property type="project" value="UniProtKB-SubCell"/>
</dbReference>
<evidence type="ECO:0000256" key="6">
    <source>
        <dbReference type="SAM" id="MobiDB-lite"/>
    </source>
</evidence>
<feature type="region of interest" description="Disordered" evidence="6">
    <location>
        <begin position="223"/>
        <end position="267"/>
    </location>
</feature>
<comment type="subcellular location">
    <subcellularLocation>
        <location evidence="1">Membrane</location>
        <topology evidence="1">Multi-pass membrane protein</topology>
    </subcellularLocation>
</comment>
<feature type="region of interest" description="Disordered" evidence="6">
    <location>
        <begin position="1"/>
        <end position="26"/>
    </location>
</feature>
<protein>
    <recommendedName>
        <fullName evidence="12">Pheromone-regulated membrane protein 10</fullName>
    </recommendedName>
</protein>
<feature type="transmembrane region" description="Helical" evidence="7">
    <location>
        <begin position="750"/>
        <end position="767"/>
    </location>
</feature>
<keyword evidence="3 7" id="KW-1133">Transmembrane helix</keyword>
<dbReference type="Pfam" id="PF12821">
    <property type="entry name" value="ThrE_2"/>
    <property type="match status" value="1"/>
</dbReference>
<dbReference type="InterPro" id="IPR051361">
    <property type="entry name" value="ThrE/Ser_Exporter"/>
</dbReference>
<feature type="transmembrane region" description="Helical" evidence="7">
    <location>
        <begin position="667"/>
        <end position="687"/>
    </location>
</feature>
<dbReference type="Proteomes" id="UP000467700">
    <property type="component" value="Unassembled WGS sequence"/>
</dbReference>
<evidence type="ECO:0000259" key="9">
    <source>
        <dbReference type="Pfam" id="PF12821"/>
    </source>
</evidence>